<feature type="region of interest" description="Disordered" evidence="2">
    <location>
        <begin position="19"/>
        <end position="51"/>
    </location>
</feature>
<protein>
    <submittedName>
        <fullName evidence="3">Uncharacterized protein</fullName>
    </submittedName>
</protein>
<feature type="compositionally biased region" description="Low complexity" evidence="2">
    <location>
        <begin position="285"/>
        <end position="302"/>
    </location>
</feature>
<evidence type="ECO:0000256" key="1">
    <source>
        <dbReference type="SAM" id="Coils"/>
    </source>
</evidence>
<feature type="coiled-coil region" evidence="1">
    <location>
        <begin position="174"/>
        <end position="221"/>
    </location>
</feature>
<accession>A0A6M3LJH1</accession>
<feature type="compositionally biased region" description="Low complexity" evidence="2">
    <location>
        <begin position="19"/>
        <end position="36"/>
    </location>
</feature>
<name>A0A6M3LJH1_9ZZZZ</name>
<reference evidence="3" key="1">
    <citation type="submission" date="2020-03" db="EMBL/GenBank/DDBJ databases">
        <title>The deep terrestrial virosphere.</title>
        <authorList>
            <person name="Holmfeldt K."/>
            <person name="Nilsson E."/>
            <person name="Simone D."/>
            <person name="Lopez-Fernandez M."/>
            <person name="Wu X."/>
            <person name="de Brujin I."/>
            <person name="Lundin D."/>
            <person name="Andersson A."/>
            <person name="Bertilsson S."/>
            <person name="Dopson M."/>
        </authorList>
    </citation>
    <scope>NUCLEOTIDE SEQUENCE</scope>
    <source>
        <strain evidence="3">MM415B03833</strain>
    </source>
</reference>
<dbReference type="AlphaFoldDB" id="A0A6M3LJH1"/>
<evidence type="ECO:0000256" key="2">
    <source>
        <dbReference type="SAM" id="MobiDB-lite"/>
    </source>
</evidence>
<sequence length="315" mass="35359">MDGSLTDKLNQTITDAPAAAAAVATSEPPAVPAEPSKVTDGSGKQPAKPAVPEVYDWTKDKRYETMWKKDVNGGLYKSYREVEKLIEPTKRELDALKADKTAMTELAKSYGITLEQIKDVFEDYKTYKDPEALHNQYVSSFKKWVDNEKTMPRLDKLIRDFQEEEWAEKYPGMTAETRAKVQVQEERLQKLETDEKNRTFQSNVEKQKKDLLDNLASIKKDCTEYGYDFTKDIEVKLLDYCEKNGINTNAVYAEFIKQYGKDLRASYAEKVKTEQLQTLNKNKQGAVPGPGASAPGASASGGSLLNRLKTAAGIN</sequence>
<gene>
    <name evidence="3" type="ORF">MM415B03833_0004</name>
</gene>
<dbReference type="EMBL" id="MT143239">
    <property type="protein sequence ID" value="QJA94519.1"/>
    <property type="molecule type" value="Genomic_DNA"/>
</dbReference>
<proteinExistence type="predicted"/>
<keyword evidence="1" id="KW-0175">Coiled coil</keyword>
<evidence type="ECO:0000313" key="3">
    <source>
        <dbReference type="EMBL" id="QJA94519.1"/>
    </source>
</evidence>
<feature type="region of interest" description="Disordered" evidence="2">
    <location>
        <begin position="280"/>
        <end position="302"/>
    </location>
</feature>
<organism evidence="3">
    <name type="scientific">viral metagenome</name>
    <dbReference type="NCBI Taxonomy" id="1070528"/>
    <lineage>
        <taxon>unclassified sequences</taxon>
        <taxon>metagenomes</taxon>
        <taxon>organismal metagenomes</taxon>
    </lineage>
</organism>